<dbReference type="GO" id="GO:0003677">
    <property type="term" value="F:DNA binding"/>
    <property type="evidence" value="ECO:0007669"/>
    <property type="project" value="UniProtKB-KW"/>
</dbReference>
<evidence type="ECO:0000256" key="1">
    <source>
        <dbReference type="ARBA" id="ARBA00011046"/>
    </source>
</evidence>
<dbReference type="AlphaFoldDB" id="A0A0N0CUW6"/>
<evidence type="ECO:0000313" key="5">
    <source>
        <dbReference type="EMBL" id="KOY80747.1"/>
    </source>
</evidence>
<evidence type="ECO:0000256" key="3">
    <source>
        <dbReference type="ARBA" id="ARBA00023125"/>
    </source>
</evidence>
<keyword evidence="3" id="KW-0238">DNA-binding</keyword>
<dbReference type="Proteomes" id="UP000037977">
    <property type="component" value="Unassembled WGS sequence"/>
</dbReference>
<keyword evidence="4" id="KW-0804">Transcription</keyword>
<name>A0A0N0CUW6_9BACI</name>
<dbReference type="Gene3D" id="1.10.4040.10">
    <property type="entry name" value="Penicillinase repressor domain"/>
    <property type="match status" value="1"/>
</dbReference>
<dbReference type="Gene3D" id="1.10.10.10">
    <property type="entry name" value="Winged helix-like DNA-binding domain superfamily/Winged helix DNA-binding domain"/>
    <property type="match status" value="1"/>
</dbReference>
<dbReference type="GO" id="GO:0045892">
    <property type="term" value="P:negative regulation of DNA-templated transcription"/>
    <property type="evidence" value="ECO:0007669"/>
    <property type="project" value="InterPro"/>
</dbReference>
<dbReference type="EMBL" id="LGCI01000010">
    <property type="protein sequence ID" value="KOY80747.1"/>
    <property type="molecule type" value="Genomic_DNA"/>
</dbReference>
<keyword evidence="6" id="KW-1185">Reference proteome</keyword>
<keyword evidence="2" id="KW-0805">Transcription regulation</keyword>
<sequence length="123" mass="14572">MSVFHKLTNTEMEIMQIIWELNRSVTSSELLEIFVEKAWKGQTINTFLSQLVDKGLLSVTRGKWRMNHYSPCITFREYKKREAKSILDTMYQGSVKTFLTTLYGERVVDDELEQWLSEKQVNR</sequence>
<accession>A0A0N0CUW6</accession>
<dbReference type="PIRSF" id="PIRSF019455">
    <property type="entry name" value="CopR_AtkY"/>
    <property type="match status" value="1"/>
</dbReference>
<organism evidence="5 6">
    <name type="scientific">Lysinibacillus macroides</name>
    <dbReference type="NCBI Taxonomy" id="33935"/>
    <lineage>
        <taxon>Bacteria</taxon>
        <taxon>Bacillati</taxon>
        <taxon>Bacillota</taxon>
        <taxon>Bacilli</taxon>
        <taxon>Bacillales</taxon>
        <taxon>Bacillaceae</taxon>
        <taxon>Lysinibacillus</taxon>
    </lineage>
</organism>
<dbReference type="STRING" id="33935.ADM90_16320"/>
<gene>
    <name evidence="5" type="ORF">ADM90_16320</name>
</gene>
<dbReference type="InterPro" id="IPR036390">
    <property type="entry name" value="WH_DNA-bd_sf"/>
</dbReference>
<reference evidence="5 6" key="1">
    <citation type="submission" date="2015-07" db="EMBL/GenBank/DDBJ databases">
        <title>Genome sequencing project for genomic taxonomy and phylogenomics of Bacillus-like bacteria.</title>
        <authorList>
            <person name="Liu B."/>
            <person name="Wang J."/>
            <person name="Zhu Y."/>
            <person name="Liu G."/>
            <person name="Chen Q."/>
            <person name="Chen Z."/>
            <person name="Che J."/>
            <person name="Ge C."/>
            <person name="Shi H."/>
            <person name="Pan Z."/>
            <person name="Liu X."/>
        </authorList>
    </citation>
    <scope>NUCLEOTIDE SEQUENCE [LARGE SCALE GENOMIC DNA]</scope>
    <source>
        <strain evidence="5 6">DSM 54</strain>
    </source>
</reference>
<dbReference type="InterPro" id="IPR005650">
    <property type="entry name" value="BlaI_family"/>
</dbReference>
<proteinExistence type="inferred from homology"/>
<dbReference type="Pfam" id="PF03965">
    <property type="entry name" value="Penicillinase_R"/>
    <property type="match status" value="1"/>
</dbReference>
<dbReference type="PATRIC" id="fig|33935.3.peg.2016"/>
<comment type="similarity">
    <text evidence="1">Belongs to the BlaI transcriptional regulatory family.</text>
</comment>
<evidence type="ECO:0000256" key="2">
    <source>
        <dbReference type="ARBA" id="ARBA00023015"/>
    </source>
</evidence>
<evidence type="ECO:0000256" key="4">
    <source>
        <dbReference type="ARBA" id="ARBA00023163"/>
    </source>
</evidence>
<dbReference type="SUPFAM" id="SSF46785">
    <property type="entry name" value="Winged helix' DNA-binding domain"/>
    <property type="match status" value="1"/>
</dbReference>
<dbReference type="InterPro" id="IPR036388">
    <property type="entry name" value="WH-like_DNA-bd_sf"/>
</dbReference>
<evidence type="ECO:0000313" key="6">
    <source>
        <dbReference type="Proteomes" id="UP000037977"/>
    </source>
</evidence>
<comment type="caution">
    <text evidence="5">The sequence shown here is derived from an EMBL/GenBank/DDBJ whole genome shotgun (WGS) entry which is preliminary data.</text>
</comment>
<dbReference type="OrthoDB" id="1849040at2"/>
<protein>
    <submittedName>
        <fullName evidence="5">CopY family transcriptional regulator</fullName>
    </submittedName>
</protein>